<dbReference type="RefSeq" id="WP_238383819.1">
    <property type="nucleotide sequence ID" value="NZ_FOAF01000005.1"/>
</dbReference>
<keyword evidence="5" id="KW-1185">Reference proteome</keyword>
<dbReference type="Proteomes" id="UP000199421">
    <property type="component" value="Unassembled WGS sequence"/>
</dbReference>
<evidence type="ECO:0000256" key="1">
    <source>
        <dbReference type="ARBA" id="ARBA00023159"/>
    </source>
</evidence>
<protein>
    <submittedName>
        <fullName evidence="4">Metal binding domain of Ada</fullName>
    </submittedName>
</protein>
<dbReference type="Gene3D" id="3.40.10.10">
    <property type="entry name" value="DNA Methylphosphotriester Repair Domain"/>
    <property type="match status" value="1"/>
</dbReference>
<feature type="transmembrane region" description="Helical" evidence="2">
    <location>
        <begin position="15"/>
        <end position="34"/>
    </location>
</feature>
<dbReference type="EMBL" id="FOAF01000005">
    <property type="protein sequence ID" value="SEL94036.1"/>
    <property type="molecule type" value="Genomic_DNA"/>
</dbReference>
<keyword evidence="1" id="KW-0010">Activator</keyword>
<dbReference type="InterPro" id="IPR035451">
    <property type="entry name" value="Ada-like_dom_sf"/>
</dbReference>
<dbReference type="InterPro" id="IPR004026">
    <property type="entry name" value="Ada_DNA_repair_Zn-bd"/>
</dbReference>
<dbReference type="GO" id="GO:0006281">
    <property type="term" value="P:DNA repair"/>
    <property type="evidence" value="ECO:0007669"/>
    <property type="project" value="InterPro"/>
</dbReference>
<reference evidence="5" key="1">
    <citation type="submission" date="2016-10" db="EMBL/GenBank/DDBJ databases">
        <authorList>
            <person name="Varghese N."/>
            <person name="Submissions S."/>
        </authorList>
    </citation>
    <scope>NUCLEOTIDE SEQUENCE [LARGE SCALE GENOMIC DNA]</scope>
    <source>
        <strain evidence="5">DSM 18733</strain>
    </source>
</reference>
<accession>A0A1H7UB90</accession>
<keyword evidence="2" id="KW-0812">Transmembrane</keyword>
<dbReference type="AlphaFoldDB" id="A0A1H7UB90"/>
<feature type="domain" description="Ada DNA repair metal-binding" evidence="3">
    <location>
        <begin position="57"/>
        <end position="102"/>
    </location>
</feature>
<keyword evidence="2" id="KW-1133">Transmembrane helix</keyword>
<dbReference type="GO" id="GO:0006355">
    <property type="term" value="P:regulation of DNA-templated transcription"/>
    <property type="evidence" value="ECO:0007669"/>
    <property type="project" value="InterPro"/>
</dbReference>
<dbReference type="STRING" id="407022.SAMN05661044_03809"/>
<dbReference type="GO" id="GO:0003677">
    <property type="term" value="F:DNA binding"/>
    <property type="evidence" value="ECO:0007669"/>
    <property type="project" value="InterPro"/>
</dbReference>
<dbReference type="Pfam" id="PF02805">
    <property type="entry name" value="Ada_Zn_binding"/>
    <property type="match status" value="1"/>
</dbReference>
<dbReference type="GO" id="GO:0008270">
    <property type="term" value="F:zinc ion binding"/>
    <property type="evidence" value="ECO:0007669"/>
    <property type="project" value="InterPro"/>
</dbReference>
<evidence type="ECO:0000313" key="5">
    <source>
        <dbReference type="Proteomes" id="UP000199421"/>
    </source>
</evidence>
<dbReference type="SUPFAM" id="SSF57884">
    <property type="entry name" value="Ada DNA repair protein, N-terminal domain (N-Ada 10)"/>
    <property type="match status" value="1"/>
</dbReference>
<proteinExistence type="predicted"/>
<evidence type="ECO:0000259" key="3">
    <source>
        <dbReference type="Pfam" id="PF02805"/>
    </source>
</evidence>
<organism evidence="4 5">
    <name type="scientific">Olivibacter domesticus</name>
    <name type="common">Pseudosphingobacterium domesticum</name>
    <dbReference type="NCBI Taxonomy" id="407022"/>
    <lineage>
        <taxon>Bacteria</taxon>
        <taxon>Pseudomonadati</taxon>
        <taxon>Bacteroidota</taxon>
        <taxon>Sphingobacteriia</taxon>
        <taxon>Sphingobacteriales</taxon>
        <taxon>Sphingobacteriaceae</taxon>
        <taxon>Olivibacter</taxon>
    </lineage>
</organism>
<evidence type="ECO:0000256" key="2">
    <source>
        <dbReference type="SAM" id="Phobius"/>
    </source>
</evidence>
<dbReference type="GO" id="GO:0008168">
    <property type="term" value="F:methyltransferase activity"/>
    <property type="evidence" value="ECO:0007669"/>
    <property type="project" value="InterPro"/>
</dbReference>
<sequence length="125" mass="14676">MPARQAPCVYQQDSGFIYAYSFFFLYMYHHLKLANTIESRRKKLASLIHSGMINLGGYKKAKIYGLLSCTAGKRMKIENRVFFKDEKEAIENGYRPCNTCLPQQYKLWKAQQENPKNNDLNRLIR</sequence>
<name>A0A1H7UB90_OLID1</name>
<gene>
    <name evidence="4" type="ORF">SAMN05661044_03809</name>
</gene>
<keyword evidence="2" id="KW-0472">Membrane</keyword>
<evidence type="ECO:0000313" key="4">
    <source>
        <dbReference type="EMBL" id="SEL94036.1"/>
    </source>
</evidence>